<dbReference type="PANTHER" id="PTHR43213">
    <property type="entry name" value="BIFUNCTIONAL DTTP/UTP PYROPHOSPHATASE/METHYLTRANSFERASE PROTEIN-RELATED"/>
    <property type="match status" value="1"/>
</dbReference>
<accession>A0A261FTB0</accession>
<protein>
    <recommendedName>
        <fullName evidence="3">Nucleoside triphosphate pyrophosphatase</fullName>
        <ecNumber evidence="3">3.6.1.9</ecNumber>
    </recommendedName>
    <alternativeName>
        <fullName evidence="3">Nucleotide pyrophosphatase</fullName>
        <shortName evidence="3">Nucleotide PPase</shortName>
    </alternativeName>
</protein>
<dbReference type="HAMAP" id="MF_00528">
    <property type="entry name" value="Maf"/>
    <property type="match status" value="1"/>
</dbReference>
<dbReference type="PROSITE" id="PS51462">
    <property type="entry name" value="NUDIX"/>
    <property type="match status" value="1"/>
</dbReference>
<dbReference type="PROSITE" id="PS00893">
    <property type="entry name" value="NUDIX_BOX"/>
    <property type="match status" value="1"/>
</dbReference>
<evidence type="ECO:0000256" key="2">
    <source>
        <dbReference type="ARBA" id="ARBA00022801"/>
    </source>
</evidence>
<organism evidence="6 7">
    <name type="scientific">Bifidobacterium lemurum</name>
    <dbReference type="NCBI Taxonomy" id="1603886"/>
    <lineage>
        <taxon>Bacteria</taxon>
        <taxon>Bacillati</taxon>
        <taxon>Actinomycetota</taxon>
        <taxon>Actinomycetes</taxon>
        <taxon>Bifidobacteriales</taxon>
        <taxon>Bifidobacteriaceae</taxon>
        <taxon>Bifidobacterium</taxon>
    </lineage>
</organism>
<reference evidence="6 7" key="1">
    <citation type="journal article" date="2017" name="BMC Genomics">
        <title>Comparative genomic and phylogenomic analyses of the Bifidobacteriaceae family.</title>
        <authorList>
            <person name="Lugli G.A."/>
            <person name="Milani C."/>
            <person name="Turroni F."/>
            <person name="Duranti S."/>
            <person name="Mancabelli L."/>
            <person name="Mangifesta M."/>
            <person name="Ferrario C."/>
            <person name="Modesto M."/>
            <person name="Mattarelli P."/>
            <person name="Jiri K."/>
            <person name="van Sinderen D."/>
            <person name="Ventura M."/>
        </authorList>
    </citation>
    <scope>NUCLEOTIDE SEQUENCE [LARGE SCALE GENOMIC DNA]</scope>
    <source>
        <strain evidence="6 7">DSM 28807</strain>
    </source>
</reference>
<dbReference type="GO" id="GO:0009117">
    <property type="term" value="P:nucleotide metabolic process"/>
    <property type="evidence" value="ECO:0007669"/>
    <property type="project" value="UniProtKB-KW"/>
</dbReference>
<comment type="cofactor">
    <cofactor evidence="1 3">
        <name>a divalent metal cation</name>
        <dbReference type="ChEBI" id="CHEBI:60240"/>
    </cofactor>
</comment>
<comment type="caution">
    <text evidence="3">Lacks conserved residue(s) required for the propagation of feature annotation.</text>
</comment>
<comment type="function">
    <text evidence="3">Nucleoside triphosphate pyrophosphatase. May have a dual role in cell division arrest and in preventing the incorporation of modified nucleotides into cellular nucleic acids.</text>
</comment>
<dbReference type="SUPFAM" id="SSF52972">
    <property type="entry name" value="ITPase-like"/>
    <property type="match status" value="2"/>
</dbReference>
<dbReference type="PANTHER" id="PTHR43213:SF5">
    <property type="entry name" value="BIFUNCTIONAL DTTP_UTP PYROPHOSPHATASE_METHYLTRANSFERASE PROTEIN-RELATED"/>
    <property type="match status" value="1"/>
</dbReference>
<dbReference type="InterPro" id="IPR020084">
    <property type="entry name" value="NUDIX_hydrolase_CS"/>
</dbReference>
<dbReference type="RefSeq" id="WP_072726341.1">
    <property type="nucleotide sequence ID" value="NZ_BDIS01000021.1"/>
</dbReference>
<comment type="catalytic activity">
    <reaction evidence="3">
        <text>a 2'-deoxyribonucleoside 5'-triphosphate + H2O = a 2'-deoxyribonucleoside 5'-phosphate + diphosphate + H(+)</text>
        <dbReference type="Rhea" id="RHEA:44644"/>
        <dbReference type="ChEBI" id="CHEBI:15377"/>
        <dbReference type="ChEBI" id="CHEBI:15378"/>
        <dbReference type="ChEBI" id="CHEBI:33019"/>
        <dbReference type="ChEBI" id="CHEBI:61560"/>
        <dbReference type="ChEBI" id="CHEBI:65317"/>
        <dbReference type="EC" id="3.6.1.9"/>
    </reaction>
</comment>
<evidence type="ECO:0000313" key="6">
    <source>
        <dbReference type="EMBL" id="OZG62006.1"/>
    </source>
</evidence>
<name>A0A261FTB0_9BIFI</name>
<dbReference type="InterPro" id="IPR003697">
    <property type="entry name" value="Maf-like"/>
</dbReference>
<keyword evidence="7" id="KW-1185">Reference proteome</keyword>
<dbReference type="CDD" id="cd18877">
    <property type="entry name" value="NUDIX_Hydrolase"/>
    <property type="match status" value="1"/>
</dbReference>
<keyword evidence="2 3" id="KW-0378">Hydrolase</keyword>
<dbReference type="CDD" id="cd00555">
    <property type="entry name" value="Maf"/>
    <property type="match status" value="1"/>
</dbReference>
<comment type="caution">
    <text evidence="6">The sequence shown here is derived from an EMBL/GenBank/DDBJ whole genome shotgun (WGS) entry which is preliminary data.</text>
</comment>
<feature type="compositionally biased region" description="Basic and acidic residues" evidence="4">
    <location>
        <begin position="108"/>
        <end position="117"/>
    </location>
</feature>
<evidence type="ECO:0000256" key="1">
    <source>
        <dbReference type="ARBA" id="ARBA00001968"/>
    </source>
</evidence>
<feature type="domain" description="Nudix hydrolase" evidence="5">
    <location>
        <begin position="384"/>
        <end position="521"/>
    </location>
</feature>
<evidence type="ECO:0000313" key="7">
    <source>
        <dbReference type="Proteomes" id="UP000216352"/>
    </source>
</evidence>
<evidence type="ECO:0000259" key="5">
    <source>
        <dbReference type="PROSITE" id="PS51462"/>
    </source>
</evidence>
<dbReference type="InterPro" id="IPR029001">
    <property type="entry name" value="ITPase-like_fam"/>
</dbReference>
<sequence length="529" mass="55948">MSVPLILASKSVPRRNVLNSAGVCPTIRVSHVDEPAALERAAREAGVAVADLSVDQRVMILAEAKAQAVHQAYRDVAATAAAAHGERVTGYPLRAAEVAEAGMSADGDDSKGAEHVAHAGGNAGAGAGTDTDGGISKNAEPSSILAGPQLDYSKASVATTRDFSGVSIPTETEPISVIVGEQAGLSRSAVGPLILGCDSMFLMNGECYGKPHSVEVARERLRAMRGHTGELWTGHCLIDFATGRVARGTSHAKVHFCDYTDDDIERYIATGEPLEVAGSFTLEGFGGAFIDGIEGDPHGIIGLSLPLARRLCAELGVSWTDLWNVGRGVKEPEDKASGVAHAESAQQNGLGGTPKNAVIIPPKENVHQPGDGWIECACGRKHWGTNGASGILLARRDEASGEVTHVVMQHRAMWSAEGGTWGIPGGATADGENPIEGALRESYEEANITPEDIEVVGAYREDHGPWAYTTVFAFEKPGHRVEPKANDDESMEIEWVPVDDVPNRKLLTAMRTDWPNFAARLRELAAQAR</sequence>
<proteinExistence type="inferred from homology"/>
<dbReference type="Gene3D" id="3.90.79.10">
    <property type="entry name" value="Nucleoside Triphosphate Pyrophosphohydrolase"/>
    <property type="match status" value="1"/>
</dbReference>
<keyword evidence="3" id="KW-0963">Cytoplasm</keyword>
<comment type="subcellular location">
    <subcellularLocation>
        <location evidence="3">Cytoplasm</location>
    </subcellularLocation>
</comment>
<dbReference type="GO" id="GO:0005737">
    <property type="term" value="C:cytoplasm"/>
    <property type="evidence" value="ECO:0007669"/>
    <property type="project" value="UniProtKB-SubCell"/>
</dbReference>
<dbReference type="Proteomes" id="UP000216352">
    <property type="component" value="Unassembled WGS sequence"/>
</dbReference>
<dbReference type="STRING" id="1603886.GCA_001895165_01607"/>
<dbReference type="SUPFAM" id="SSF55811">
    <property type="entry name" value="Nudix"/>
    <property type="match status" value="1"/>
</dbReference>
<feature type="region of interest" description="Disordered" evidence="4">
    <location>
        <begin position="104"/>
        <end position="142"/>
    </location>
</feature>
<dbReference type="GO" id="GO:0047429">
    <property type="term" value="F:nucleoside triphosphate diphosphatase activity"/>
    <property type="evidence" value="ECO:0007669"/>
    <property type="project" value="UniProtKB-EC"/>
</dbReference>
<dbReference type="Pfam" id="PF02545">
    <property type="entry name" value="Maf"/>
    <property type="match status" value="2"/>
</dbReference>
<evidence type="ECO:0000256" key="4">
    <source>
        <dbReference type="SAM" id="MobiDB-lite"/>
    </source>
</evidence>
<dbReference type="OrthoDB" id="3527985at2"/>
<evidence type="ECO:0000256" key="3">
    <source>
        <dbReference type="HAMAP-Rule" id="MF_00528"/>
    </source>
</evidence>
<comment type="catalytic activity">
    <reaction evidence="3">
        <text>a ribonucleoside 5'-triphosphate + H2O = a ribonucleoside 5'-phosphate + diphosphate + H(+)</text>
        <dbReference type="Rhea" id="RHEA:23996"/>
        <dbReference type="ChEBI" id="CHEBI:15377"/>
        <dbReference type="ChEBI" id="CHEBI:15378"/>
        <dbReference type="ChEBI" id="CHEBI:33019"/>
        <dbReference type="ChEBI" id="CHEBI:58043"/>
        <dbReference type="ChEBI" id="CHEBI:61557"/>
        <dbReference type="EC" id="3.6.1.9"/>
    </reaction>
</comment>
<gene>
    <name evidence="6" type="ORF">BLEM_1124</name>
</gene>
<dbReference type="Gene3D" id="3.90.950.10">
    <property type="match status" value="2"/>
</dbReference>
<feature type="active site" description="Proton acceptor" evidence="3">
    <location>
        <position position="198"/>
    </location>
</feature>
<dbReference type="EC" id="3.6.1.9" evidence="3"/>
<dbReference type="AlphaFoldDB" id="A0A261FTB0"/>
<keyword evidence="3" id="KW-0546">Nucleotide metabolism</keyword>
<dbReference type="InterPro" id="IPR015797">
    <property type="entry name" value="NUDIX_hydrolase-like_dom_sf"/>
</dbReference>
<comment type="similarity">
    <text evidence="3">Belongs to the Maf family.</text>
</comment>
<dbReference type="EMBL" id="MWWX01000006">
    <property type="protein sequence ID" value="OZG62006.1"/>
    <property type="molecule type" value="Genomic_DNA"/>
</dbReference>
<dbReference type="Pfam" id="PF00293">
    <property type="entry name" value="NUDIX"/>
    <property type="match status" value="1"/>
</dbReference>
<dbReference type="InterPro" id="IPR000086">
    <property type="entry name" value="NUDIX_hydrolase_dom"/>
</dbReference>